<evidence type="ECO:0000313" key="1">
    <source>
        <dbReference type="EMBL" id="TKZ22264.1"/>
    </source>
</evidence>
<dbReference type="AlphaFoldDB" id="A0A4U7NBC3"/>
<proteinExistence type="predicted"/>
<comment type="caution">
    <text evidence="1">The sequence shown here is derived from an EMBL/GenBank/DDBJ whole genome shotgun (WGS) entry which is preliminary data.</text>
</comment>
<dbReference type="EMBL" id="SULI01000002">
    <property type="protein sequence ID" value="TKZ22264.1"/>
    <property type="molecule type" value="Genomic_DNA"/>
</dbReference>
<dbReference type="Proteomes" id="UP000306575">
    <property type="component" value="Unassembled WGS sequence"/>
</dbReference>
<keyword evidence="2" id="KW-1185">Reference proteome</keyword>
<organism evidence="1 2">
    <name type="scientific">Shimia litoralis</name>
    <dbReference type="NCBI Taxonomy" id="420403"/>
    <lineage>
        <taxon>Bacteria</taxon>
        <taxon>Pseudomonadati</taxon>
        <taxon>Pseudomonadota</taxon>
        <taxon>Alphaproteobacteria</taxon>
        <taxon>Rhodobacterales</taxon>
        <taxon>Roseobacteraceae</taxon>
    </lineage>
</organism>
<gene>
    <name evidence="1" type="ORF">FAP39_03425</name>
</gene>
<accession>A0A4U7NBC3</accession>
<name>A0A4U7NBC3_9RHOB</name>
<evidence type="ECO:0008006" key="3">
    <source>
        <dbReference type="Google" id="ProtNLM"/>
    </source>
</evidence>
<dbReference type="RefSeq" id="WP_138014976.1">
    <property type="nucleotide sequence ID" value="NZ_SULI01000002.1"/>
</dbReference>
<protein>
    <recommendedName>
        <fullName evidence="3">DUF616 domain-containing protein</fullName>
    </recommendedName>
</protein>
<dbReference type="OrthoDB" id="396512at2"/>
<evidence type="ECO:0000313" key="2">
    <source>
        <dbReference type="Proteomes" id="UP000306575"/>
    </source>
</evidence>
<sequence length="245" mass="28129">MTDASVALSPERGIVVYSCYFGKYEPLNLTSMGDGEGYDRVIFTDDPDLVYPGVKVVTLEEPALDALYLSRKPKLKPHLYFQEYEWAIYVDNRANLTTSPSQIIAEIVDSQGGDAPSGRYLFKHPDRNCVYRESKVCRRMGSISEEEFDRLNQCFARIGIPKGAGLFVNTMMVQKMGSAHADLLNDRWYEAFLHYCKRDQVTLGMLAWLHPEGTRVLPMQSITFMDWPVFSFKDRRRFRRHGTVS</sequence>
<reference evidence="1 2" key="1">
    <citation type="submission" date="2019-04" db="EMBL/GenBank/DDBJ databases">
        <title>Genome sequence of Pelagicola litoralis CL-ES2.</title>
        <authorList>
            <person name="Cao J."/>
        </authorList>
    </citation>
    <scope>NUCLEOTIDE SEQUENCE [LARGE SCALE GENOMIC DNA]</scope>
    <source>
        <strain evidence="1 2">CL-ES2</strain>
    </source>
</reference>